<dbReference type="Pfam" id="PF01547">
    <property type="entry name" value="SBP_bac_1"/>
    <property type="match status" value="1"/>
</dbReference>
<dbReference type="Gene3D" id="3.40.190.10">
    <property type="entry name" value="Periplasmic binding protein-like II"/>
    <property type="match status" value="1"/>
</dbReference>
<proteinExistence type="inferred from homology"/>
<evidence type="ECO:0000256" key="1">
    <source>
        <dbReference type="ARBA" id="ARBA00004418"/>
    </source>
</evidence>
<comment type="subcellular location">
    <subcellularLocation>
        <location evidence="1">Periplasm</location>
    </subcellularLocation>
</comment>
<keyword evidence="4" id="KW-0732">Signal</keyword>
<evidence type="ECO:0000256" key="3">
    <source>
        <dbReference type="ARBA" id="ARBA00022448"/>
    </source>
</evidence>
<protein>
    <submittedName>
        <fullName evidence="5">Periplasmic substrate-binding component of an ABC superfamily sugar transporter</fullName>
    </submittedName>
</protein>
<dbReference type="PANTHER" id="PTHR43649:SF34">
    <property type="entry name" value="ABC TRANSPORTER PERIPLASMIC-BINDING PROTEIN YCJN-RELATED"/>
    <property type="match status" value="1"/>
</dbReference>
<dbReference type="AlphaFoldDB" id="A0A085GDN9"/>
<dbReference type="PROSITE" id="PS51257">
    <property type="entry name" value="PROKAR_LIPOPROTEIN"/>
    <property type="match status" value="1"/>
</dbReference>
<dbReference type="eggNOG" id="COG1653">
    <property type="taxonomic scope" value="Bacteria"/>
</dbReference>
<dbReference type="STRING" id="1006004.GBAG_2020"/>
<evidence type="ECO:0000256" key="4">
    <source>
        <dbReference type="ARBA" id="ARBA00022729"/>
    </source>
</evidence>
<evidence type="ECO:0000313" key="6">
    <source>
        <dbReference type="Proteomes" id="UP000028653"/>
    </source>
</evidence>
<dbReference type="SUPFAM" id="SSF53850">
    <property type="entry name" value="Periplasmic binding protein-like II"/>
    <property type="match status" value="1"/>
</dbReference>
<comment type="similarity">
    <text evidence="2">Belongs to the bacterial solute-binding protein 1 family.</text>
</comment>
<evidence type="ECO:0000256" key="2">
    <source>
        <dbReference type="ARBA" id="ARBA00008520"/>
    </source>
</evidence>
<dbReference type="PANTHER" id="PTHR43649">
    <property type="entry name" value="ARABINOSE-BINDING PROTEIN-RELATED"/>
    <property type="match status" value="1"/>
</dbReference>
<organism evidence="5 6">
    <name type="scientific">Buttiauxella agrestis ATCC 33320</name>
    <dbReference type="NCBI Taxonomy" id="1006004"/>
    <lineage>
        <taxon>Bacteria</taxon>
        <taxon>Pseudomonadati</taxon>
        <taxon>Pseudomonadota</taxon>
        <taxon>Gammaproteobacteria</taxon>
        <taxon>Enterobacterales</taxon>
        <taxon>Enterobacteriaceae</taxon>
        <taxon>Buttiauxella</taxon>
    </lineage>
</organism>
<dbReference type="EMBL" id="JMPI01000029">
    <property type="protein sequence ID" value="KFC81834.1"/>
    <property type="molecule type" value="Genomic_DNA"/>
</dbReference>
<dbReference type="OrthoDB" id="9804061at2"/>
<accession>A0A085GDN9</accession>
<gene>
    <name evidence="5" type="ORF">GBAG_2020</name>
</gene>
<sequence length="430" mass="46803">MKTSKTVLLSALIAAALLSGCKQDDPQQVTIEFMHSSVEQERQAVISKLIERFSQENPQIIVKQVPVEEDAYNTKVITLARSGALPEVIEVSHDYAKVMDKEQLIDRDAVKMVIAGVGENSFYDGVLRVVRTEDAAAFTGVPISAWLGGVWYRKSALAKAGIAEPKNWTELLNAARSMTNTANKKYGIALPTAESVMTEQTFSQFALSNGANVFDAAGKVTVNSPEMLASLNYYRDLAQYTMPGSNDVMEIKDAFMNGTAPMAVYSTYILPAFYKDGSPQDLGFVVPTEKSPAVYGMLTSLTITSGQSKEETEAAEKFVSFMEKAQNSADWVLMSPGAALPVTKAVVETDSYKNNDVIKAFGSLPYELIAQFANVQVFGSVGEKNFTRMGDITGSAILSEMVNQVTVGEQATAQALDKSQQRIVELMKQH</sequence>
<dbReference type="GO" id="GO:0030288">
    <property type="term" value="C:outer membrane-bounded periplasmic space"/>
    <property type="evidence" value="ECO:0007669"/>
    <property type="project" value="UniProtKB-ARBA"/>
</dbReference>
<evidence type="ECO:0000313" key="5">
    <source>
        <dbReference type="EMBL" id="KFC81834.1"/>
    </source>
</evidence>
<dbReference type="InterPro" id="IPR050490">
    <property type="entry name" value="Bact_solute-bd_prot1"/>
</dbReference>
<keyword evidence="3" id="KW-0813">Transport</keyword>
<dbReference type="RefSeq" id="WP_034495597.1">
    <property type="nucleotide sequence ID" value="NZ_JMPI01000029.1"/>
</dbReference>
<reference evidence="5 6" key="1">
    <citation type="submission" date="2014-05" db="EMBL/GenBank/DDBJ databases">
        <title>ATOL: Assembling a taxonomically balanced genome-scale reconstruction of the evolutionary history of the Enterobacteriaceae.</title>
        <authorList>
            <person name="Plunkett G.III."/>
            <person name="Neeno-Eckwall E.C."/>
            <person name="Glasner J.D."/>
            <person name="Perna N.T."/>
        </authorList>
    </citation>
    <scope>NUCLEOTIDE SEQUENCE [LARGE SCALE GENOMIC DNA]</scope>
    <source>
        <strain evidence="5 6">ATCC 33320</strain>
    </source>
</reference>
<keyword evidence="6" id="KW-1185">Reference proteome</keyword>
<keyword evidence="5" id="KW-0762">Sugar transport</keyword>
<comment type="caution">
    <text evidence="5">The sequence shown here is derived from an EMBL/GenBank/DDBJ whole genome shotgun (WGS) entry which is preliminary data.</text>
</comment>
<dbReference type="InterPro" id="IPR006059">
    <property type="entry name" value="SBP"/>
</dbReference>
<dbReference type="Proteomes" id="UP000028653">
    <property type="component" value="Unassembled WGS sequence"/>
</dbReference>
<name>A0A085GDN9_9ENTR</name>